<feature type="domain" description="7,8-dihydro-6-hydroxymethylpterin-pyrophosphokinase" evidence="1">
    <location>
        <begin position="88"/>
        <end position="99"/>
    </location>
</feature>
<dbReference type="PANTHER" id="PTHR43071">
    <property type="entry name" value="2-AMINO-4-HYDROXY-6-HYDROXYMETHYLDIHYDROPTERIDINE PYROPHOSPHOKINASE"/>
    <property type="match status" value="1"/>
</dbReference>
<proteinExistence type="predicted"/>
<dbReference type="EC" id="2.7.6.3" evidence="2"/>
<dbReference type="PROSITE" id="PS00794">
    <property type="entry name" value="HPPK"/>
    <property type="match status" value="1"/>
</dbReference>
<evidence type="ECO:0000313" key="2">
    <source>
        <dbReference type="EMBL" id="QXM07176.1"/>
    </source>
</evidence>
<dbReference type="PANTHER" id="PTHR43071:SF1">
    <property type="entry name" value="2-AMINO-4-HYDROXY-6-HYDROXYMETHYLDIHYDROPTERIDINE PYROPHOSPHOKINASE"/>
    <property type="match status" value="1"/>
</dbReference>
<reference evidence="2" key="1">
    <citation type="submission" date="2021-07" db="EMBL/GenBank/DDBJ databases">
        <title>Complete genome sequence of Crassaminicella sp. 143-21, isolated from a deep-sea hydrothermal vent.</title>
        <authorList>
            <person name="Li X."/>
        </authorList>
    </citation>
    <scope>NUCLEOTIDE SEQUENCE</scope>
    <source>
        <strain evidence="2">143-21</strain>
    </source>
</reference>
<dbReference type="Proteomes" id="UP000886818">
    <property type="component" value="Chromosome"/>
</dbReference>
<organism evidence="2 3">
    <name type="scientific">Crassaminicella indica</name>
    <dbReference type="NCBI Taxonomy" id="2855394"/>
    <lineage>
        <taxon>Bacteria</taxon>
        <taxon>Bacillati</taxon>
        <taxon>Bacillota</taxon>
        <taxon>Clostridia</taxon>
        <taxon>Eubacteriales</taxon>
        <taxon>Clostridiaceae</taxon>
        <taxon>Crassaminicella</taxon>
    </lineage>
</organism>
<gene>
    <name evidence="2" type="primary">folK</name>
    <name evidence="2" type="ORF">KVH43_05620</name>
</gene>
<dbReference type="RefSeq" id="WP_218283862.1">
    <property type="nucleotide sequence ID" value="NZ_CP078093.1"/>
</dbReference>
<dbReference type="InterPro" id="IPR000550">
    <property type="entry name" value="Hppk"/>
</dbReference>
<sequence length="160" mass="18899">MNRAYLGIGSNMGNKKENIKKSVQLLKEHPDIKVLNISSFYETAPVGYTDQDWFLNIVLEIVTNLDPYKLLSYCQHIEKILKRKRIIRWGPRTIDVDLLLYEGFSSNDENLIIPHPRMHERAFVMIPLYEINKDLTINHTKIKDIVNKLKEEEVRKVEYE</sequence>
<dbReference type="CDD" id="cd00483">
    <property type="entry name" value="HPPK"/>
    <property type="match status" value="1"/>
</dbReference>
<evidence type="ECO:0000259" key="1">
    <source>
        <dbReference type="PROSITE" id="PS00794"/>
    </source>
</evidence>
<dbReference type="EMBL" id="CP078093">
    <property type="protein sequence ID" value="QXM07176.1"/>
    <property type="molecule type" value="Genomic_DNA"/>
</dbReference>
<dbReference type="GO" id="GO:0003848">
    <property type="term" value="F:2-amino-4-hydroxy-6-hydroxymethyldihydropteridine diphosphokinase activity"/>
    <property type="evidence" value="ECO:0007669"/>
    <property type="project" value="UniProtKB-EC"/>
</dbReference>
<keyword evidence="3" id="KW-1185">Reference proteome</keyword>
<keyword evidence="2" id="KW-0808">Transferase</keyword>
<dbReference type="Pfam" id="PF01288">
    <property type="entry name" value="HPPK"/>
    <property type="match status" value="1"/>
</dbReference>
<accession>A0ABX8RJU7</accession>
<dbReference type="NCBIfam" id="TIGR01498">
    <property type="entry name" value="folK"/>
    <property type="match status" value="1"/>
</dbReference>
<protein>
    <submittedName>
        <fullName evidence="2">2-amino-4-hydroxy-6-hydroxymethyldihydropteridine diphosphokinase</fullName>
        <ecNumber evidence="2">2.7.6.3</ecNumber>
    </submittedName>
</protein>
<evidence type="ECO:0000313" key="3">
    <source>
        <dbReference type="Proteomes" id="UP000886818"/>
    </source>
</evidence>
<name>A0ABX8RJU7_9CLOT</name>